<dbReference type="FunFam" id="3.30.160.60:FF:002343">
    <property type="entry name" value="Zinc finger protein 33A"/>
    <property type="match status" value="1"/>
</dbReference>
<feature type="domain" description="C2H2-type" evidence="8">
    <location>
        <begin position="211"/>
        <end position="238"/>
    </location>
</feature>
<accession>A0AAJ7UJ67</accession>
<evidence type="ECO:0000256" key="1">
    <source>
        <dbReference type="ARBA" id="ARBA00022723"/>
    </source>
</evidence>
<evidence type="ECO:0000256" key="7">
    <source>
        <dbReference type="SAM" id="MobiDB-lite"/>
    </source>
</evidence>
<keyword evidence="1" id="KW-0479">Metal-binding</keyword>
<evidence type="ECO:0000256" key="2">
    <source>
        <dbReference type="ARBA" id="ARBA00022737"/>
    </source>
</evidence>
<dbReference type="FunFam" id="3.30.160.60:FF:000446">
    <property type="entry name" value="Zinc finger protein"/>
    <property type="match status" value="1"/>
</dbReference>
<dbReference type="PANTHER" id="PTHR14003">
    <property type="entry name" value="TRANSCRIPTIONAL REPRESSOR PROTEIN YY"/>
    <property type="match status" value="1"/>
</dbReference>
<evidence type="ECO:0000313" key="9">
    <source>
        <dbReference type="Proteomes" id="UP001318040"/>
    </source>
</evidence>
<dbReference type="GO" id="GO:0000785">
    <property type="term" value="C:chromatin"/>
    <property type="evidence" value="ECO:0007669"/>
    <property type="project" value="TreeGrafter"/>
</dbReference>
<feature type="region of interest" description="Disordered" evidence="7">
    <location>
        <begin position="1"/>
        <end position="68"/>
    </location>
</feature>
<feature type="domain" description="C2H2-type" evidence="8">
    <location>
        <begin position="155"/>
        <end position="182"/>
    </location>
</feature>
<dbReference type="SMART" id="SM00355">
    <property type="entry name" value="ZnF_C2H2"/>
    <property type="match status" value="5"/>
</dbReference>
<evidence type="ECO:0000259" key="8">
    <source>
        <dbReference type="PROSITE" id="PS50157"/>
    </source>
</evidence>
<dbReference type="GO" id="GO:0005667">
    <property type="term" value="C:transcription regulator complex"/>
    <property type="evidence" value="ECO:0007669"/>
    <property type="project" value="TreeGrafter"/>
</dbReference>
<feature type="domain" description="C2H2-type" evidence="8">
    <location>
        <begin position="239"/>
        <end position="266"/>
    </location>
</feature>
<keyword evidence="2" id="KW-0677">Repeat</keyword>
<feature type="domain" description="C2H2-type" evidence="8">
    <location>
        <begin position="183"/>
        <end position="210"/>
    </location>
</feature>
<feature type="region of interest" description="Disordered" evidence="7">
    <location>
        <begin position="305"/>
        <end position="362"/>
    </location>
</feature>
<name>A0AAJ7UJ67_PETMA</name>
<dbReference type="GO" id="GO:0008270">
    <property type="term" value="F:zinc ion binding"/>
    <property type="evidence" value="ECO:0007669"/>
    <property type="project" value="UniProtKB-KW"/>
</dbReference>
<keyword evidence="4" id="KW-0862">Zinc</keyword>
<feature type="compositionally biased region" description="Basic and acidic residues" evidence="7">
    <location>
        <begin position="320"/>
        <end position="338"/>
    </location>
</feature>
<dbReference type="SUPFAM" id="SSF57667">
    <property type="entry name" value="beta-beta-alpha zinc fingers"/>
    <property type="match status" value="3"/>
</dbReference>
<feature type="domain" description="C2H2-type" evidence="8">
    <location>
        <begin position="130"/>
        <end position="154"/>
    </location>
</feature>
<organism evidence="9 10">
    <name type="scientific">Petromyzon marinus</name>
    <name type="common">Sea lamprey</name>
    <dbReference type="NCBI Taxonomy" id="7757"/>
    <lineage>
        <taxon>Eukaryota</taxon>
        <taxon>Metazoa</taxon>
        <taxon>Chordata</taxon>
        <taxon>Craniata</taxon>
        <taxon>Vertebrata</taxon>
        <taxon>Cyclostomata</taxon>
        <taxon>Hyperoartia</taxon>
        <taxon>Petromyzontiformes</taxon>
        <taxon>Petromyzontidae</taxon>
        <taxon>Petromyzon</taxon>
    </lineage>
</organism>
<dbReference type="InterPro" id="IPR013087">
    <property type="entry name" value="Znf_C2H2_type"/>
</dbReference>
<evidence type="ECO:0000256" key="4">
    <source>
        <dbReference type="ARBA" id="ARBA00022833"/>
    </source>
</evidence>
<dbReference type="FunFam" id="3.30.160.60:FF:002090">
    <property type="entry name" value="Zinc finger protein 473"/>
    <property type="match status" value="1"/>
</dbReference>
<dbReference type="RefSeq" id="XP_032837279.1">
    <property type="nucleotide sequence ID" value="XM_032981388.1"/>
</dbReference>
<evidence type="ECO:0000256" key="6">
    <source>
        <dbReference type="PROSITE-ProRule" id="PRU00042"/>
    </source>
</evidence>
<evidence type="ECO:0000256" key="3">
    <source>
        <dbReference type="ARBA" id="ARBA00022771"/>
    </source>
</evidence>
<dbReference type="KEGG" id="pmrn:116958657"/>
<dbReference type="Pfam" id="PF13912">
    <property type="entry name" value="zf-C2H2_6"/>
    <property type="match status" value="1"/>
</dbReference>
<dbReference type="InterPro" id="IPR036236">
    <property type="entry name" value="Znf_C2H2_sf"/>
</dbReference>
<evidence type="ECO:0000256" key="5">
    <source>
        <dbReference type="ARBA" id="ARBA00023242"/>
    </source>
</evidence>
<dbReference type="GO" id="GO:0045893">
    <property type="term" value="P:positive regulation of DNA-templated transcription"/>
    <property type="evidence" value="ECO:0007669"/>
    <property type="project" value="UniProtKB-ARBA"/>
</dbReference>
<gene>
    <name evidence="10" type="primary">LOC116958657</name>
</gene>
<dbReference type="Gene3D" id="3.30.160.60">
    <property type="entry name" value="Classic Zinc Finger"/>
    <property type="match status" value="6"/>
</dbReference>
<keyword evidence="3 6" id="KW-0863">Zinc-finger</keyword>
<dbReference type="Proteomes" id="UP001318040">
    <property type="component" value="Chromosome 80"/>
</dbReference>
<feature type="compositionally biased region" description="Basic and acidic residues" evidence="7">
    <location>
        <begin position="32"/>
        <end position="46"/>
    </location>
</feature>
<dbReference type="PROSITE" id="PS00028">
    <property type="entry name" value="ZINC_FINGER_C2H2_1"/>
    <property type="match status" value="4"/>
</dbReference>
<sequence>MSPNGGGDAKTDLKGTPFRALCRSGRVGDASGRNERQCGSGGDKDLLPGVQLGGGQPAGPRGPHEAARRVHRAHLVPVHPVPIQDRQALRPHQPPEDARQREALQVPHVRGRVHRAGGLPCPPAPPRRPHRCPVCKKAFAQLEALQRVHAGEKPYRCGDCSIDCAHVDHFGSHQIIHTGERPYRCTACGKNFTRSDYLRSHRRTHTGEKPFRCATCGKAFAHPATLSTHTRIHTGENLYRCDVCGKAFTHPGGFHIHKRTHMGERPYACTTSGKAFAESGTLHVHARQMRSQRCLRRRGCDAGTVPPPPCERGTTLAGSEEPRRAEGVNRPREIEVIPKVESPAATPSALEEEEEKEKEEGE</sequence>
<dbReference type="AlphaFoldDB" id="A0AAJ7UJ67"/>
<evidence type="ECO:0000313" key="10">
    <source>
        <dbReference type="RefSeq" id="XP_032837279.1"/>
    </source>
</evidence>
<feature type="compositionally biased region" description="Acidic residues" evidence="7">
    <location>
        <begin position="350"/>
        <end position="362"/>
    </location>
</feature>
<reference evidence="10" key="1">
    <citation type="submission" date="2025-08" db="UniProtKB">
        <authorList>
            <consortium name="RefSeq"/>
        </authorList>
    </citation>
    <scope>IDENTIFICATION</scope>
    <source>
        <tissue evidence="10">Sperm</tissue>
    </source>
</reference>
<dbReference type="GO" id="GO:0000981">
    <property type="term" value="F:DNA-binding transcription factor activity, RNA polymerase II-specific"/>
    <property type="evidence" value="ECO:0007669"/>
    <property type="project" value="TreeGrafter"/>
</dbReference>
<dbReference type="Pfam" id="PF00096">
    <property type="entry name" value="zf-C2H2"/>
    <property type="match status" value="3"/>
</dbReference>
<protein>
    <submittedName>
        <fullName evidence="10">Zinc finger protein 235-like</fullName>
    </submittedName>
</protein>
<keyword evidence="9" id="KW-1185">Reference proteome</keyword>
<dbReference type="PROSITE" id="PS50157">
    <property type="entry name" value="ZINC_FINGER_C2H2_2"/>
    <property type="match status" value="5"/>
</dbReference>
<dbReference type="GO" id="GO:0031519">
    <property type="term" value="C:PcG protein complex"/>
    <property type="evidence" value="ECO:0007669"/>
    <property type="project" value="TreeGrafter"/>
</dbReference>
<keyword evidence="5" id="KW-0539">Nucleus</keyword>
<proteinExistence type="predicted"/>
<dbReference type="GO" id="GO:0000978">
    <property type="term" value="F:RNA polymerase II cis-regulatory region sequence-specific DNA binding"/>
    <property type="evidence" value="ECO:0007669"/>
    <property type="project" value="TreeGrafter"/>
</dbReference>
<dbReference type="PANTHER" id="PTHR14003:SF23">
    <property type="entry name" value="ZINC FINGER PROTEIN 143"/>
    <property type="match status" value="1"/>
</dbReference>
<dbReference type="FunFam" id="3.30.160.60:FF:001732">
    <property type="entry name" value="Zgc:162936"/>
    <property type="match status" value="1"/>
</dbReference>